<keyword evidence="2" id="KW-1185">Reference proteome</keyword>
<protein>
    <submittedName>
        <fullName evidence="1">Uncharacterized protein</fullName>
    </submittedName>
</protein>
<gene>
    <name evidence="1" type="ORF">JQ619_04940</name>
</gene>
<dbReference type="RefSeq" id="WP_172236196.1">
    <property type="nucleotide sequence ID" value="NZ_JABFDP010000007.1"/>
</dbReference>
<accession>A0ABS5G1F9</accession>
<organism evidence="1 2">
    <name type="scientific">Bradyrhizobium denitrificans</name>
    <dbReference type="NCBI Taxonomy" id="2734912"/>
    <lineage>
        <taxon>Bacteria</taxon>
        <taxon>Pseudomonadati</taxon>
        <taxon>Pseudomonadota</taxon>
        <taxon>Alphaproteobacteria</taxon>
        <taxon>Hyphomicrobiales</taxon>
        <taxon>Nitrobacteraceae</taxon>
        <taxon>Bradyrhizobium</taxon>
    </lineage>
</organism>
<reference evidence="2" key="1">
    <citation type="journal article" date="2021" name="ISME J.">
        <title>Evolutionary origin and ecological implication of a unique nif island in free-living Bradyrhizobium lineages.</title>
        <authorList>
            <person name="Tao J."/>
        </authorList>
    </citation>
    <scope>NUCLEOTIDE SEQUENCE [LARGE SCALE GENOMIC DNA]</scope>
    <source>
        <strain evidence="2">SZCCT0094</strain>
    </source>
</reference>
<dbReference type="EMBL" id="JAFCLK010000004">
    <property type="protein sequence ID" value="MBR1135104.1"/>
    <property type="molecule type" value="Genomic_DNA"/>
</dbReference>
<comment type="caution">
    <text evidence="1">The sequence shown here is derived from an EMBL/GenBank/DDBJ whole genome shotgun (WGS) entry which is preliminary data.</text>
</comment>
<dbReference type="Proteomes" id="UP001314635">
    <property type="component" value="Unassembled WGS sequence"/>
</dbReference>
<evidence type="ECO:0000313" key="2">
    <source>
        <dbReference type="Proteomes" id="UP001314635"/>
    </source>
</evidence>
<name>A0ABS5G1F9_9BRAD</name>
<proteinExistence type="predicted"/>
<sequence length="90" mass="9757">MPLSYGSIAGNRSSYIQSGSAIFSTTASFAQPVRDVVCNSPGPSRGGASFTDLKQFEHQIDSDVKADNDRTAPTVRTKKKLRQRLLITPL</sequence>
<evidence type="ECO:0000313" key="1">
    <source>
        <dbReference type="EMBL" id="MBR1135104.1"/>
    </source>
</evidence>